<dbReference type="InterPro" id="IPR029510">
    <property type="entry name" value="Ald_DH_CS_GLU"/>
</dbReference>
<dbReference type="InterPro" id="IPR015590">
    <property type="entry name" value="Aldehyde_DH_dom"/>
</dbReference>
<evidence type="ECO:0000256" key="3">
    <source>
        <dbReference type="PROSITE-ProRule" id="PRU10007"/>
    </source>
</evidence>
<proteinExistence type="inferred from homology"/>
<name>A0A318R220_9PROT</name>
<feature type="active site" evidence="3">
    <location>
        <position position="284"/>
    </location>
</feature>
<dbReference type="PANTHER" id="PTHR11699">
    <property type="entry name" value="ALDEHYDE DEHYDROGENASE-RELATED"/>
    <property type="match status" value="1"/>
</dbReference>
<protein>
    <submittedName>
        <fullName evidence="6">Betaine-aldehyde dehydrogenase</fullName>
    </submittedName>
</protein>
<dbReference type="InterPro" id="IPR016160">
    <property type="entry name" value="Ald_DH_CS_CYS"/>
</dbReference>
<evidence type="ECO:0000256" key="2">
    <source>
        <dbReference type="ARBA" id="ARBA00023002"/>
    </source>
</evidence>
<comment type="similarity">
    <text evidence="1 4">Belongs to the aldehyde dehydrogenase family.</text>
</comment>
<dbReference type="EMBL" id="NKTX01000017">
    <property type="protein sequence ID" value="PYD81939.1"/>
    <property type="molecule type" value="Genomic_DNA"/>
</dbReference>
<evidence type="ECO:0000313" key="7">
    <source>
        <dbReference type="Proteomes" id="UP000247417"/>
    </source>
</evidence>
<sequence>MKIHDEKDFAMTASRMEPDLATLLGPDASAILSAPHRNFIDGQWRDSLSGETFPVTDPATGQEITRIPLSGSADVDLAVASARRALQDGPWARMNGAERGRLLWRLADLLAQQTDVFARLEALDTGRPVFETRLVDLPGSIGMLEYMAGWSTKINGESIPVSAPGTFHAYTEREPVGVVAVIVPWNYPLELAIWRMAPALAAGCTVVLKPAEQTALTTLHLGRLIAEAGFPSGVVNIVSGEGETAGAALAGHGDVNAISFTGSTQVGREIIRAAAGNMKRVFLELGGKSPMIVLDDADLEQAVPGIASAIFFSAGQVCTAGSRVFVHERIYDRLLDGIVAFARNLEIGHGLNDATRLGPLVSAEQRDRVAGYLAEAARTGTHFATGGAPVDGPGYFMQPTIAVDVDPQAALYREEIFGPVLCVRRFGDDQIDDVVRMANDTIYGLHASIWTTGLSRAHTLARRIKAGNVCINTHNFFDPAFPMGGFKQSGWGRAAGFPAIEHYTELKGIVARL</sequence>
<dbReference type="InterPro" id="IPR016161">
    <property type="entry name" value="Ald_DH/histidinol_DH"/>
</dbReference>
<dbReference type="Gene3D" id="3.40.605.10">
    <property type="entry name" value="Aldehyde Dehydrogenase, Chain A, domain 1"/>
    <property type="match status" value="1"/>
</dbReference>
<dbReference type="PROSITE" id="PS00687">
    <property type="entry name" value="ALDEHYDE_DEHYDR_GLU"/>
    <property type="match status" value="1"/>
</dbReference>
<dbReference type="InterPro" id="IPR016163">
    <property type="entry name" value="Ald_DH_C"/>
</dbReference>
<dbReference type="Proteomes" id="UP000247417">
    <property type="component" value="Unassembled WGS sequence"/>
</dbReference>
<comment type="caution">
    <text evidence="6">The sequence shown here is derived from an EMBL/GenBank/DDBJ whole genome shotgun (WGS) entry which is preliminary data.</text>
</comment>
<dbReference type="STRING" id="940286.GCA_000227565_01782"/>
<dbReference type="AlphaFoldDB" id="A0A318R220"/>
<reference evidence="6 7" key="1">
    <citation type="submission" date="2017-07" db="EMBL/GenBank/DDBJ databases">
        <title>A draft genome sequence of Komagataeibacter oboediens LMG 18849.</title>
        <authorList>
            <person name="Skraban J."/>
            <person name="Cleenwerck I."/>
            <person name="Vandamme P."/>
            <person name="Trcek J."/>
        </authorList>
    </citation>
    <scope>NUCLEOTIDE SEQUENCE [LARGE SCALE GENOMIC DNA]</scope>
    <source>
        <strain evidence="6 7">LMG 18849</strain>
    </source>
</reference>
<dbReference type="FunFam" id="3.40.309.10:FF:000012">
    <property type="entry name" value="Betaine aldehyde dehydrogenase"/>
    <property type="match status" value="1"/>
</dbReference>
<dbReference type="Gene3D" id="3.40.309.10">
    <property type="entry name" value="Aldehyde Dehydrogenase, Chain A, domain 2"/>
    <property type="match status" value="1"/>
</dbReference>
<dbReference type="FunFam" id="3.40.605.10:FF:000007">
    <property type="entry name" value="NAD/NADP-dependent betaine aldehyde dehydrogenase"/>
    <property type="match status" value="1"/>
</dbReference>
<dbReference type="PROSITE" id="PS00070">
    <property type="entry name" value="ALDEHYDE_DEHYDR_CYS"/>
    <property type="match status" value="1"/>
</dbReference>
<keyword evidence="2 4" id="KW-0560">Oxidoreductase</keyword>
<dbReference type="InterPro" id="IPR016162">
    <property type="entry name" value="Ald_DH_N"/>
</dbReference>
<evidence type="ECO:0000256" key="4">
    <source>
        <dbReference type="RuleBase" id="RU003345"/>
    </source>
</evidence>
<feature type="domain" description="Aldehyde dehydrogenase" evidence="5">
    <location>
        <begin position="44"/>
        <end position="507"/>
    </location>
</feature>
<gene>
    <name evidence="6" type="ORF">CFR80_09075</name>
</gene>
<dbReference type="GO" id="GO:0016620">
    <property type="term" value="F:oxidoreductase activity, acting on the aldehyde or oxo group of donors, NAD or NADP as acceptor"/>
    <property type="evidence" value="ECO:0007669"/>
    <property type="project" value="InterPro"/>
</dbReference>
<dbReference type="Pfam" id="PF00171">
    <property type="entry name" value="Aldedh"/>
    <property type="match status" value="1"/>
</dbReference>
<dbReference type="SUPFAM" id="SSF53720">
    <property type="entry name" value="ALDH-like"/>
    <property type="match status" value="1"/>
</dbReference>
<accession>A0A318R220</accession>
<evidence type="ECO:0000259" key="5">
    <source>
        <dbReference type="Pfam" id="PF00171"/>
    </source>
</evidence>
<evidence type="ECO:0000256" key="1">
    <source>
        <dbReference type="ARBA" id="ARBA00009986"/>
    </source>
</evidence>
<organism evidence="6 7">
    <name type="scientific">Komagataeibacter oboediens</name>
    <dbReference type="NCBI Taxonomy" id="65958"/>
    <lineage>
        <taxon>Bacteria</taxon>
        <taxon>Pseudomonadati</taxon>
        <taxon>Pseudomonadota</taxon>
        <taxon>Alphaproteobacteria</taxon>
        <taxon>Acetobacterales</taxon>
        <taxon>Acetobacteraceae</taxon>
        <taxon>Komagataeibacter</taxon>
    </lineage>
</organism>
<evidence type="ECO:0000313" key="6">
    <source>
        <dbReference type="EMBL" id="PYD81939.1"/>
    </source>
</evidence>